<evidence type="ECO:0000256" key="1">
    <source>
        <dbReference type="SAM" id="Phobius"/>
    </source>
</evidence>
<dbReference type="Proteomes" id="UP000823561">
    <property type="component" value="Chromosome 21"/>
</dbReference>
<keyword evidence="3" id="KW-1185">Reference proteome</keyword>
<dbReference type="AlphaFoldDB" id="A0AAV6FSP8"/>
<gene>
    <name evidence="2" type="ORF">AALO_G00272620</name>
</gene>
<keyword evidence="1" id="KW-1133">Transmembrane helix</keyword>
<dbReference type="EMBL" id="JADWDJ010000021">
    <property type="protein sequence ID" value="KAG5264142.1"/>
    <property type="molecule type" value="Genomic_DNA"/>
</dbReference>
<feature type="transmembrane region" description="Helical" evidence="1">
    <location>
        <begin position="12"/>
        <end position="34"/>
    </location>
</feature>
<reference evidence="2" key="1">
    <citation type="submission" date="2020-10" db="EMBL/GenBank/DDBJ databases">
        <title>Chromosome-scale genome assembly of the Allis shad, Alosa alosa.</title>
        <authorList>
            <person name="Margot Z."/>
            <person name="Christophe K."/>
            <person name="Cabau C."/>
            <person name="Louis A."/>
            <person name="Berthelot C."/>
            <person name="Parey E."/>
            <person name="Roest Crollius H."/>
            <person name="Montfort J."/>
            <person name="Robinson-Rechavi M."/>
            <person name="Bucao C."/>
            <person name="Bouchez O."/>
            <person name="Gislard M."/>
            <person name="Lluch J."/>
            <person name="Milhes M."/>
            <person name="Lampietro C."/>
            <person name="Lopez Roques C."/>
            <person name="Donnadieu C."/>
            <person name="Braasch I."/>
            <person name="Desvignes T."/>
            <person name="Postlethwait J."/>
            <person name="Bobe J."/>
            <person name="Guiguen Y."/>
        </authorList>
    </citation>
    <scope>NUCLEOTIDE SEQUENCE</scope>
    <source>
        <strain evidence="2">M-15738</strain>
        <tissue evidence="2">Blood</tissue>
    </source>
</reference>
<name>A0AAV6FSP8_9TELE</name>
<proteinExistence type="predicted"/>
<comment type="caution">
    <text evidence="2">The sequence shown here is derived from an EMBL/GenBank/DDBJ whole genome shotgun (WGS) entry which is preliminary data.</text>
</comment>
<feature type="non-terminal residue" evidence="2">
    <location>
        <position position="1"/>
    </location>
</feature>
<protein>
    <submittedName>
        <fullName evidence="2">Uncharacterized protein</fullName>
    </submittedName>
</protein>
<organism evidence="2 3">
    <name type="scientific">Alosa alosa</name>
    <name type="common">allis shad</name>
    <dbReference type="NCBI Taxonomy" id="278164"/>
    <lineage>
        <taxon>Eukaryota</taxon>
        <taxon>Metazoa</taxon>
        <taxon>Chordata</taxon>
        <taxon>Craniata</taxon>
        <taxon>Vertebrata</taxon>
        <taxon>Euteleostomi</taxon>
        <taxon>Actinopterygii</taxon>
        <taxon>Neopterygii</taxon>
        <taxon>Teleostei</taxon>
        <taxon>Clupei</taxon>
        <taxon>Clupeiformes</taxon>
        <taxon>Clupeoidei</taxon>
        <taxon>Clupeidae</taxon>
        <taxon>Alosa</taxon>
    </lineage>
</organism>
<evidence type="ECO:0000313" key="3">
    <source>
        <dbReference type="Proteomes" id="UP000823561"/>
    </source>
</evidence>
<evidence type="ECO:0000313" key="2">
    <source>
        <dbReference type="EMBL" id="KAG5264142.1"/>
    </source>
</evidence>
<keyword evidence="1" id="KW-0472">Membrane</keyword>
<sequence>ALLTPSSLSFSFPFLPVLSLPLLFFSCLLSLLLFPHYPLLLLYSSSLFFSSSPLLLLSSSPFFSWWLRVQFLDLVQMSSSLVSIIANLLCYQKFSDDTAIVGCIRNGQEEEYRSLVEDLQLCNGANSIIFNLTLQRPRKWWWISAGLSPLCCQSTLMGLMWRWLAPTSIWVSTWTINWTGKPTLMHSTRKGRAGCTS</sequence>
<keyword evidence="1" id="KW-0812">Transmembrane</keyword>
<accession>A0AAV6FSP8</accession>
<feature type="transmembrane region" description="Helical" evidence="1">
    <location>
        <begin position="46"/>
        <end position="67"/>
    </location>
</feature>